<proteinExistence type="predicted"/>
<reference evidence="2 3" key="1">
    <citation type="journal article" date="2023" name="PLoS ONE">
        <title>Cytospora paraplurivora sp. nov. isolated from orchards with fruit tree decline syndrome in Ontario, Canada.</title>
        <authorList>
            <person name="Ilyukhin E."/>
            <person name="Nguyen H.D.T."/>
            <person name="Castle A.J."/>
            <person name="Ellouze W."/>
        </authorList>
    </citation>
    <scope>NUCLEOTIDE SEQUENCE [LARGE SCALE GENOMIC DNA]</scope>
    <source>
        <strain evidence="2 3">FDS-564</strain>
    </source>
</reference>
<evidence type="ECO:0000259" key="1">
    <source>
        <dbReference type="PROSITE" id="PS51704"/>
    </source>
</evidence>
<dbReference type="EMBL" id="JAJSPL020000010">
    <property type="protein sequence ID" value="KAK7744626.1"/>
    <property type="molecule type" value="Genomic_DNA"/>
</dbReference>
<dbReference type="AlphaFoldDB" id="A0AAN9UB41"/>
<dbReference type="GO" id="GO:0008081">
    <property type="term" value="F:phosphoric diester hydrolase activity"/>
    <property type="evidence" value="ECO:0007669"/>
    <property type="project" value="InterPro"/>
</dbReference>
<evidence type="ECO:0000313" key="3">
    <source>
        <dbReference type="Proteomes" id="UP001320245"/>
    </source>
</evidence>
<keyword evidence="3" id="KW-1185">Reference proteome</keyword>
<dbReference type="PANTHER" id="PTHR43805:SF1">
    <property type="entry name" value="GP-PDE DOMAIN-CONTAINING PROTEIN"/>
    <property type="match status" value="1"/>
</dbReference>
<dbReference type="InterPro" id="IPR030395">
    <property type="entry name" value="GP_PDE_dom"/>
</dbReference>
<evidence type="ECO:0000313" key="2">
    <source>
        <dbReference type="EMBL" id="KAK7744626.1"/>
    </source>
</evidence>
<gene>
    <name evidence="2" type="ORF">SLS53_003512</name>
</gene>
<dbReference type="Pfam" id="PF03009">
    <property type="entry name" value="GDPD"/>
    <property type="match status" value="1"/>
</dbReference>
<organism evidence="2 3">
    <name type="scientific">Cytospora paraplurivora</name>
    <dbReference type="NCBI Taxonomy" id="2898453"/>
    <lineage>
        <taxon>Eukaryota</taxon>
        <taxon>Fungi</taxon>
        <taxon>Dikarya</taxon>
        <taxon>Ascomycota</taxon>
        <taxon>Pezizomycotina</taxon>
        <taxon>Sordariomycetes</taxon>
        <taxon>Sordariomycetidae</taxon>
        <taxon>Diaporthales</taxon>
        <taxon>Cytosporaceae</taxon>
        <taxon>Cytospora</taxon>
    </lineage>
</organism>
<feature type="domain" description="GP-PDE" evidence="1">
    <location>
        <begin position="30"/>
        <end position="259"/>
    </location>
</feature>
<accession>A0AAN9UB41</accession>
<comment type="caution">
    <text evidence="2">The sequence shown here is derived from an EMBL/GenBank/DDBJ whole genome shotgun (WGS) entry which is preliminary data.</text>
</comment>
<name>A0AAN9UB41_9PEZI</name>
<dbReference type="SUPFAM" id="SSF51695">
    <property type="entry name" value="PLC-like phosphodiesterases"/>
    <property type="match status" value="1"/>
</dbReference>
<dbReference type="Gene3D" id="3.20.20.190">
    <property type="entry name" value="Phosphatidylinositol (PI) phosphodiesterase"/>
    <property type="match status" value="1"/>
</dbReference>
<dbReference type="GO" id="GO:0006629">
    <property type="term" value="P:lipid metabolic process"/>
    <property type="evidence" value="ECO:0007669"/>
    <property type="project" value="InterPro"/>
</dbReference>
<dbReference type="PROSITE" id="PS51704">
    <property type="entry name" value="GP_PDE"/>
    <property type="match status" value="1"/>
</dbReference>
<dbReference type="InterPro" id="IPR017946">
    <property type="entry name" value="PLC-like_Pdiesterase_TIM-brl"/>
</dbReference>
<dbReference type="PANTHER" id="PTHR43805">
    <property type="entry name" value="GLYCEROPHOSPHORYL DIESTER PHOSPHODIESTERASE"/>
    <property type="match status" value="1"/>
</dbReference>
<protein>
    <recommendedName>
        <fullName evidence="1">GP-PDE domain-containing protein</fullName>
    </recommendedName>
</protein>
<dbReference type="Proteomes" id="UP001320245">
    <property type="component" value="Unassembled WGS sequence"/>
</dbReference>
<sequence>MSEVVDTASDLRQRVAGWTRAQPGINNGLPQAVAHRGYKANFPENTMGAFRGAVDVGAHAIETDVHLTKDDLKRTFGVEGLVSNYDWDYLRTLKTLREPRQSMPRLLDLLEYLAEPGNESIWIFLDIKIDDAPEDLINRIAVTISAAPEGNWRQRIVLGCWTAKHLRLCHEVLPDFALAHTGLSITLAKEYLKIPNVAINIRQESLFALGGAQFLKHCQGEGRPVYAWTVNKESRMQWCIEKQTDCVITDDPRLYLDICRRQKKKQAGVDNRIQAVAQTARQLVSCVYYSLVTMILLRYLRVPQRLGYPREVREELLKV</sequence>